<evidence type="ECO:0000256" key="9">
    <source>
        <dbReference type="HAMAP-Rule" id="MF_00097"/>
    </source>
</evidence>
<name>A0A1G7G5N4_9DEIN</name>
<feature type="binding site" evidence="9">
    <location>
        <position position="81"/>
    </location>
    <ligand>
        <name>Mg(2+)</name>
        <dbReference type="ChEBI" id="CHEBI:18420"/>
    </ligand>
</feature>
<dbReference type="PANTHER" id="PTHR20857">
    <property type="entry name" value="THIAMINE-PHOSPHATE PYROPHOSPHORYLASE"/>
    <property type="match status" value="1"/>
</dbReference>
<keyword evidence="2 9" id="KW-0808">Transferase</keyword>
<keyword evidence="14" id="KW-1185">Reference proteome</keyword>
<dbReference type="NCBIfam" id="TIGR00693">
    <property type="entry name" value="thiE"/>
    <property type="match status" value="1"/>
</dbReference>
<dbReference type="HAMAP" id="MF_00097">
    <property type="entry name" value="TMP_synthase"/>
    <property type="match status" value="1"/>
</dbReference>
<evidence type="ECO:0000256" key="6">
    <source>
        <dbReference type="ARBA" id="ARBA00047334"/>
    </source>
</evidence>
<dbReference type="Gene3D" id="3.20.20.70">
    <property type="entry name" value="Aldolase class I"/>
    <property type="match status" value="1"/>
</dbReference>
<dbReference type="GO" id="GO:0009228">
    <property type="term" value="P:thiamine biosynthetic process"/>
    <property type="evidence" value="ECO:0007669"/>
    <property type="project" value="UniProtKB-KW"/>
</dbReference>
<evidence type="ECO:0000313" key="14">
    <source>
        <dbReference type="Proteomes" id="UP000199446"/>
    </source>
</evidence>
<comment type="similarity">
    <text evidence="9 10">Belongs to the thiamine-phosphate synthase family.</text>
</comment>
<evidence type="ECO:0000256" key="3">
    <source>
        <dbReference type="ARBA" id="ARBA00022723"/>
    </source>
</evidence>
<sequence>MGLSRWPRGGERLLGRLYLVVTPRPGWTFAETLDRTERALAGGVEVLQLRAKDWEARPTLELGERMLALARRHGVPFFLNDRPDLAALLGADGVHLGQGDLTPEEARRFFRGMVGRSTHAPEQALRALEEGVDYLSVGPVWETPTKPGRPAAGLAYVRWAAENLGEKPWYAIGGIDLGNLDRVLEAGARRIVVVRAILDAPDPERAARALRERLYGVA</sequence>
<comment type="caution">
    <text evidence="9">Lacks conserved residue(s) required for the propagation of feature annotation.</text>
</comment>
<keyword evidence="3 9" id="KW-0479">Metal-binding</keyword>
<evidence type="ECO:0000256" key="8">
    <source>
        <dbReference type="ARBA" id="ARBA00047883"/>
    </source>
</evidence>
<feature type="binding site" evidence="9">
    <location>
        <position position="146"/>
    </location>
    <ligand>
        <name>4-amino-2-methyl-5-(diphosphooxymethyl)pyrimidine</name>
        <dbReference type="ChEBI" id="CHEBI:57841"/>
    </ligand>
</feature>
<gene>
    <name evidence="9" type="primary">thiE</name>
    <name evidence="13" type="ORF">SAMN04488243_11244</name>
</gene>
<feature type="binding site" evidence="9">
    <location>
        <begin position="48"/>
        <end position="52"/>
    </location>
    <ligand>
        <name>4-amino-2-methyl-5-(diphosphooxymethyl)pyrimidine</name>
        <dbReference type="ChEBI" id="CHEBI:57841"/>
    </ligand>
</feature>
<reference evidence="14" key="1">
    <citation type="submission" date="2016-10" db="EMBL/GenBank/DDBJ databases">
        <authorList>
            <person name="Varghese N."/>
            <person name="Submissions S."/>
        </authorList>
    </citation>
    <scope>NUCLEOTIDE SEQUENCE [LARGE SCALE GENOMIC DNA]</scope>
    <source>
        <strain evidence="14">CGMCC 1.6992</strain>
    </source>
</reference>
<dbReference type="Pfam" id="PF02581">
    <property type="entry name" value="TMP-TENI"/>
    <property type="match status" value="1"/>
</dbReference>
<evidence type="ECO:0000313" key="13">
    <source>
        <dbReference type="EMBL" id="SDE83329.1"/>
    </source>
</evidence>
<feature type="binding site" evidence="9">
    <location>
        <position position="174"/>
    </location>
    <ligand>
        <name>2-[(2R,5Z)-2-carboxy-4-methylthiazol-5(2H)-ylidene]ethyl phosphate</name>
        <dbReference type="ChEBI" id="CHEBI:62899"/>
    </ligand>
</feature>
<dbReference type="InterPro" id="IPR022998">
    <property type="entry name" value="ThiamineP_synth_TenI"/>
</dbReference>
<keyword evidence="5 9" id="KW-0784">Thiamine biosynthesis</keyword>
<dbReference type="UniPathway" id="UPA00060">
    <property type="reaction ID" value="UER00141"/>
</dbReference>
<feature type="binding site" evidence="9">
    <location>
        <position position="117"/>
    </location>
    <ligand>
        <name>4-amino-2-methyl-5-(diphosphooxymethyl)pyrimidine</name>
        <dbReference type="ChEBI" id="CHEBI:57841"/>
    </ligand>
</feature>
<comment type="pathway">
    <text evidence="1 9 11">Cofactor biosynthesis; thiamine diphosphate biosynthesis; thiamine phosphate from 4-amino-2-methyl-5-diphosphomethylpyrimidine and 4-methyl-5-(2-phosphoethyl)-thiazole: step 1/1.</text>
</comment>
<evidence type="ECO:0000256" key="10">
    <source>
        <dbReference type="RuleBase" id="RU003826"/>
    </source>
</evidence>
<dbReference type="GO" id="GO:0005737">
    <property type="term" value="C:cytoplasm"/>
    <property type="evidence" value="ECO:0007669"/>
    <property type="project" value="TreeGrafter"/>
</dbReference>
<feature type="domain" description="Thiamine phosphate synthase/TenI" evidence="12">
    <location>
        <begin position="17"/>
        <end position="197"/>
    </location>
</feature>
<comment type="cofactor">
    <cofactor evidence="9">
        <name>Mg(2+)</name>
        <dbReference type="ChEBI" id="CHEBI:18420"/>
    </cofactor>
    <text evidence="9">Binds 1 Mg(2+) ion per subunit.</text>
</comment>
<comment type="catalytic activity">
    <reaction evidence="8 9 10">
        <text>2-[(2R,5Z)-2-carboxy-4-methylthiazol-5(2H)-ylidene]ethyl phosphate + 4-amino-2-methyl-5-(diphosphooxymethyl)pyrimidine + 2 H(+) = thiamine phosphate + CO2 + diphosphate</text>
        <dbReference type="Rhea" id="RHEA:47844"/>
        <dbReference type="ChEBI" id="CHEBI:15378"/>
        <dbReference type="ChEBI" id="CHEBI:16526"/>
        <dbReference type="ChEBI" id="CHEBI:33019"/>
        <dbReference type="ChEBI" id="CHEBI:37575"/>
        <dbReference type="ChEBI" id="CHEBI:57841"/>
        <dbReference type="ChEBI" id="CHEBI:62899"/>
        <dbReference type="EC" id="2.5.1.3"/>
    </reaction>
</comment>
<feature type="binding site" evidence="9">
    <location>
        <position position="100"/>
    </location>
    <ligand>
        <name>Mg(2+)</name>
        <dbReference type="ChEBI" id="CHEBI:18420"/>
    </ligand>
</feature>
<feature type="binding site" evidence="9">
    <location>
        <begin position="143"/>
        <end position="145"/>
    </location>
    <ligand>
        <name>2-[(2R,5Z)-2-carboxy-4-methylthiazol-5(2H)-ylidene]ethyl phosphate</name>
        <dbReference type="ChEBI" id="CHEBI:62899"/>
    </ligand>
</feature>
<dbReference type="GO" id="GO:0009229">
    <property type="term" value="P:thiamine diphosphate biosynthetic process"/>
    <property type="evidence" value="ECO:0007669"/>
    <property type="project" value="UniProtKB-UniRule"/>
</dbReference>
<protein>
    <recommendedName>
        <fullName evidence="9">Thiamine-phosphate synthase</fullName>
        <shortName evidence="9">TP synthase</shortName>
        <shortName evidence="9">TPS</shortName>
        <ecNumber evidence="9">2.5.1.3</ecNumber>
    </recommendedName>
    <alternativeName>
        <fullName evidence="9">Thiamine-phosphate pyrophosphorylase</fullName>
        <shortName evidence="9">TMP pyrophosphorylase</shortName>
        <shortName evidence="9">TMP-PPase</shortName>
    </alternativeName>
</protein>
<dbReference type="PANTHER" id="PTHR20857:SF15">
    <property type="entry name" value="THIAMINE-PHOSPHATE SYNTHASE"/>
    <property type="match status" value="1"/>
</dbReference>
<dbReference type="SUPFAM" id="SSF51391">
    <property type="entry name" value="Thiamin phosphate synthase"/>
    <property type="match status" value="1"/>
</dbReference>
<evidence type="ECO:0000256" key="4">
    <source>
        <dbReference type="ARBA" id="ARBA00022842"/>
    </source>
</evidence>
<accession>A0A1G7G5N4</accession>
<organism evidence="13 14">
    <name type="scientific">Thermus arciformis</name>
    <dbReference type="NCBI Taxonomy" id="482827"/>
    <lineage>
        <taxon>Bacteria</taxon>
        <taxon>Thermotogati</taxon>
        <taxon>Deinococcota</taxon>
        <taxon>Deinococci</taxon>
        <taxon>Thermales</taxon>
        <taxon>Thermaceae</taxon>
        <taxon>Thermus</taxon>
    </lineage>
</organism>
<comment type="catalytic activity">
    <reaction evidence="7 9 10">
        <text>2-(2-carboxy-4-methylthiazol-5-yl)ethyl phosphate + 4-amino-2-methyl-5-(diphosphooxymethyl)pyrimidine + 2 H(+) = thiamine phosphate + CO2 + diphosphate</text>
        <dbReference type="Rhea" id="RHEA:47848"/>
        <dbReference type="ChEBI" id="CHEBI:15378"/>
        <dbReference type="ChEBI" id="CHEBI:16526"/>
        <dbReference type="ChEBI" id="CHEBI:33019"/>
        <dbReference type="ChEBI" id="CHEBI:37575"/>
        <dbReference type="ChEBI" id="CHEBI:57841"/>
        <dbReference type="ChEBI" id="CHEBI:62890"/>
        <dbReference type="EC" id="2.5.1.3"/>
    </reaction>
</comment>
<dbReference type="EMBL" id="FNBC01000012">
    <property type="protein sequence ID" value="SDE83329.1"/>
    <property type="molecule type" value="Genomic_DNA"/>
</dbReference>
<dbReference type="InterPro" id="IPR013785">
    <property type="entry name" value="Aldolase_TIM"/>
</dbReference>
<dbReference type="GO" id="GO:0000287">
    <property type="term" value="F:magnesium ion binding"/>
    <property type="evidence" value="ECO:0007669"/>
    <property type="project" value="UniProtKB-UniRule"/>
</dbReference>
<comment type="catalytic activity">
    <reaction evidence="6 9 10">
        <text>4-methyl-5-(2-phosphooxyethyl)-thiazole + 4-amino-2-methyl-5-(diphosphooxymethyl)pyrimidine + H(+) = thiamine phosphate + diphosphate</text>
        <dbReference type="Rhea" id="RHEA:22328"/>
        <dbReference type="ChEBI" id="CHEBI:15378"/>
        <dbReference type="ChEBI" id="CHEBI:33019"/>
        <dbReference type="ChEBI" id="CHEBI:37575"/>
        <dbReference type="ChEBI" id="CHEBI:57841"/>
        <dbReference type="ChEBI" id="CHEBI:58296"/>
        <dbReference type="EC" id="2.5.1.3"/>
    </reaction>
</comment>
<dbReference type="CDD" id="cd00564">
    <property type="entry name" value="TMP_TenI"/>
    <property type="match status" value="1"/>
</dbReference>
<dbReference type="Proteomes" id="UP000199446">
    <property type="component" value="Unassembled WGS sequence"/>
</dbReference>
<comment type="function">
    <text evidence="9">Condenses 4-methyl-5-(beta-hydroxyethyl)thiazole monophosphate (THZ-P) and 2-methyl-4-amino-5-hydroxymethyl pyrimidine pyrophosphate (HMP-PP) to form thiamine monophosphate (TMP).</text>
</comment>
<dbReference type="EC" id="2.5.1.3" evidence="9"/>
<evidence type="ECO:0000256" key="7">
    <source>
        <dbReference type="ARBA" id="ARBA00047851"/>
    </source>
</evidence>
<dbReference type="AlphaFoldDB" id="A0A1G7G5N4"/>
<feature type="binding site" evidence="9">
    <location>
        <position position="80"/>
    </location>
    <ligand>
        <name>4-amino-2-methyl-5-(diphosphooxymethyl)pyrimidine</name>
        <dbReference type="ChEBI" id="CHEBI:57841"/>
    </ligand>
</feature>
<evidence type="ECO:0000256" key="5">
    <source>
        <dbReference type="ARBA" id="ARBA00022977"/>
    </source>
</evidence>
<evidence type="ECO:0000256" key="11">
    <source>
        <dbReference type="RuleBase" id="RU004253"/>
    </source>
</evidence>
<evidence type="ECO:0000259" key="12">
    <source>
        <dbReference type="Pfam" id="PF02581"/>
    </source>
</evidence>
<dbReference type="InterPro" id="IPR034291">
    <property type="entry name" value="TMP_synthase"/>
</dbReference>
<dbReference type="GO" id="GO:0004789">
    <property type="term" value="F:thiamine-phosphate diphosphorylase activity"/>
    <property type="evidence" value="ECO:0007669"/>
    <property type="project" value="UniProtKB-UniRule"/>
</dbReference>
<evidence type="ECO:0000256" key="2">
    <source>
        <dbReference type="ARBA" id="ARBA00022679"/>
    </source>
</evidence>
<proteinExistence type="inferred from homology"/>
<dbReference type="STRING" id="482827.SAMN04488243_11244"/>
<keyword evidence="4 9" id="KW-0460">Magnesium</keyword>
<evidence type="ECO:0000256" key="1">
    <source>
        <dbReference type="ARBA" id="ARBA00005165"/>
    </source>
</evidence>
<dbReference type="InterPro" id="IPR036206">
    <property type="entry name" value="ThiamineP_synth_sf"/>
</dbReference>